<protein>
    <submittedName>
        <fullName evidence="1">Uncharacterized protein</fullName>
    </submittedName>
</protein>
<proteinExistence type="predicted"/>
<dbReference type="Proteomes" id="UP001060085">
    <property type="component" value="Linkage Group LG04"/>
</dbReference>
<evidence type="ECO:0000313" key="1">
    <source>
        <dbReference type="EMBL" id="KAI5666829.1"/>
    </source>
</evidence>
<name>A0ACC0B2F9_CATRO</name>
<organism evidence="1 2">
    <name type="scientific">Catharanthus roseus</name>
    <name type="common">Madagascar periwinkle</name>
    <name type="synonym">Vinca rosea</name>
    <dbReference type="NCBI Taxonomy" id="4058"/>
    <lineage>
        <taxon>Eukaryota</taxon>
        <taxon>Viridiplantae</taxon>
        <taxon>Streptophyta</taxon>
        <taxon>Embryophyta</taxon>
        <taxon>Tracheophyta</taxon>
        <taxon>Spermatophyta</taxon>
        <taxon>Magnoliopsida</taxon>
        <taxon>eudicotyledons</taxon>
        <taxon>Gunneridae</taxon>
        <taxon>Pentapetalae</taxon>
        <taxon>asterids</taxon>
        <taxon>lamiids</taxon>
        <taxon>Gentianales</taxon>
        <taxon>Apocynaceae</taxon>
        <taxon>Rauvolfioideae</taxon>
        <taxon>Vinceae</taxon>
        <taxon>Catharanthinae</taxon>
        <taxon>Catharanthus</taxon>
    </lineage>
</organism>
<dbReference type="EMBL" id="CM044704">
    <property type="protein sequence ID" value="KAI5666829.1"/>
    <property type="molecule type" value="Genomic_DNA"/>
</dbReference>
<keyword evidence="2" id="KW-1185">Reference proteome</keyword>
<comment type="caution">
    <text evidence="1">The sequence shown here is derived from an EMBL/GenBank/DDBJ whole genome shotgun (WGS) entry which is preliminary data.</text>
</comment>
<sequence length="303" mass="34567">MLRERTTGRCGLIRVTKPRCGIIKIHLRIKLRPNGIRVTELRDREDREPGSTYVQKDLTERFSWSKFFEELHKHQKGEKKGKYEKFHEVRRKAEKDDEASATAMPDDFQLMAIVAGGGEFEHNQLAYMPFPSMMPLVRVVMSVDTSTSTSTTATAGTSERLRVVGKNHRYALLTEYISIGGSAGNSYRQLSDHRYALPTMQFHQKQIKNLALNDHSTSSTLRKLWSVDPLERWHNTAERLARSILCQTSHHTLWWEGRLVENQEGLETKVGLWADLVSALGSVAWFYVIGECGGYGTERSPCP</sequence>
<evidence type="ECO:0000313" key="2">
    <source>
        <dbReference type="Proteomes" id="UP001060085"/>
    </source>
</evidence>
<reference evidence="2" key="1">
    <citation type="journal article" date="2023" name="Nat. Plants">
        <title>Single-cell RNA sequencing provides a high-resolution roadmap for understanding the multicellular compartmentation of specialized metabolism.</title>
        <authorList>
            <person name="Sun S."/>
            <person name="Shen X."/>
            <person name="Li Y."/>
            <person name="Li Y."/>
            <person name="Wang S."/>
            <person name="Li R."/>
            <person name="Zhang H."/>
            <person name="Shen G."/>
            <person name="Guo B."/>
            <person name="Wei J."/>
            <person name="Xu J."/>
            <person name="St-Pierre B."/>
            <person name="Chen S."/>
            <person name="Sun C."/>
        </authorList>
    </citation>
    <scope>NUCLEOTIDE SEQUENCE [LARGE SCALE GENOMIC DNA]</scope>
</reference>
<gene>
    <name evidence="1" type="ORF">M9H77_16682</name>
</gene>
<accession>A0ACC0B2F9</accession>